<organism evidence="1">
    <name type="scientific">Podoviridae sp. ct5cR14</name>
    <dbReference type="NCBI Taxonomy" id="2825220"/>
    <lineage>
        <taxon>Viruses</taxon>
        <taxon>Duplodnaviria</taxon>
        <taxon>Heunggongvirae</taxon>
        <taxon>Uroviricota</taxon>
        <taxon>Caudoviricetes</taxon>
    </lineage>
</organism>
<name>A0A8S5PS70_9CAUD</name>
<reference evidence="1" key="1">
    <citation type="journal article" date="2021" name="Proc. Natl. Acad. Sci. U.S.A.">
        <title>A Catalog of Tens of Thousands of Viruses from Human Metagenomes Reveals Hidden Associations with Chronic Diseases.</title>
        <authorList>
            <person name="Tisza M.J."/>
            <person name="Buck C.B."/>
        </authorList>
    </citation>
    <scope>NUCLEOTIDE SEQUENCE</scope>
    <source>
        <strain evidence="1">Ct5cR14</strain>
    </source>
</reference>
<sequence>MVLQKTSLITFYKIIVDMTRRNDKRNNRRNRQRNNTPELPPFVQMLFGAIVGKGVDMIAKKMAEIAEEETPDIHAEGISNQDVTNINNGKASLTKCTIPTDGTAVELPVPDNLQVFISEDGKPMIRKKIEGDEKPTNDAEEGKPITYDDICNDLFYNKDAYYLDESNKVSSWVMTSSNYNDFDNCTSIAQAKRMIAFNKLQNIAKYLNKGWKPNFKDAIQNWFIAEEYFGEYKAKFSYSGNYGIVFFKSKSLANEAIRLMGKDSLNDLFSTDW</sequence>
<dbReference type="EMBL" id="BK015486">
    <property type="protein sequence ID" value="DAE09313.1"/>
    <property type="molecule type" value="Genomic_DNA"/>
</dbReference>
<protein>
    <submittedName>
        <fullName evidence="1">Uncharacterized protein</fullName>
    </submittedName>
</protein>
<evidence type="ECO:0000313" key="1">
    <source>
        <dbReference type="EMBL" id="DAE09313.1"/>
    </source>
</evidence>
<proteinExistence type="predicted"/>
<accession>A0A8S5PS70</accession>